<dbReference type="SMART" id="SM01117">
    <property type="entry name" value="Cyt-b5"/>
    <property type="match status" value="1"/>
</dbReference>
<dbReference type="OrthoDB" id="260091at2759"/>
<dbReference type="PRINTS" id="PR00363">
    <property type="entry name" value="CYTOCHROMEB5"/>
</dbReference>
<dbReference type="AlphaFoldDB" id="A0A8B6DVL1"/>
<evidence type="ECO:0000256" key="6">
    <source>
        <dbReference type="ARBA" id="ARBA00023098"/>
    </source>
</evidence>
<dbReference type="Gene3D" id="3.10.120.10">
    <property type="entry name" value="Cytochrome b5-like heme/steroid binding domain"/>
    <property type="match status" value="1"/>
</dbReference>
<feature type="transmembrane region" description="Helical" evidence="8">
    <location>
        <begin position="143"/>
        <end position="165"/>
    </location>
</feature>
<evidence type="ECO:0000259" key="9">
    <source>
        <dbReference type="PROSITE" id="PS50255"/>
    </source>
</evidence>
<evidence type="ECO:0000256" key="5">
    <source>
        <dbReference type="ARBA" id="ARBA00023002"/>
    </source>
</evidence>
<organism evidence="10 11">
    <name type="scientific">Mytilus galloprovincialis</name>
    <name type="common">Mediterranean mussel</name>
    <dbReference type="NCBI Taxonomy" id="29158"/>
    <lineage>
        <taxon>Eukaryota</taxon>
        <taxon>Metazoa</taxon>
        <taxon>Spiralia</taxon>
        <taxon>Lophotrochozoa</taxon>
        <taxon>Mollusca</taxon>
        <taxon>Bivalvia</taxon>
        <taxon>Autobranchia</taxon>
        <taxon>Pteriomorphia</taxon>
        <taxon>Mytilida</taxon>
        <taxon>Mytiloidea</taxon>
        <taxon>Mytilidae</taxon>
        <taxon>Mytilinae</taxon>
        <taxon>Mytilus</taxon>
    </lineage>
</organism>
<accession>A0A8B6DVL1</accession>
<evidence type="ECO:0000256" key="7">
    <source>
        <dbReference type="ARBA" id="ARBA00023136"/>
    </source>
</evidence>
<dbReference type="GO" id="GO:0016717">
    <property type="term" value="F:oxidoreductase activity, acting on paired donors, with oxidation of a pair of donors resulting in the reduction of molecular oxygen to two molecules of water"/>
    <property type="evidence" value="ECO:0007669"/>
    <property type="project" value="TreeGrafter"/>
</dbReference>
<comment type="subcellular location">
    <subcellularLocation>
        <location evidence="1">Membrane</location>
        <topology evidence="1">Multi-pass membrane protein</topology>
    </subcellularLocation>
</comment>
<reference evidence="10" key="1">
    <citation type="submission" date="2018-11" db="EMBL/GenBank/DDBJ databases">
        <authorList>
            <person name="Alioto T."/>
            <person name="Alioto T."/>
        </authorList>
    </citation>
    <scope>NUCLEOTIDE SEQUENCE</scope>
</reference>
<evidence type="ECO:0000256" key="8">
    <source>
        <dbReference type="SAM" id="Phobius"/>
    </source>
</evidence>
<dbReference type="GO" id="GO:0016020">
    <property type="term" value="C:membrane"/>
    <property type="evidence" value="ECO:0007669"/>
    <property type="project" value="UniProtKB-SubCell"/>
</dbReference>
<dbReference type="SUPFAM" id="SSF55856">
    <property type="entry name" value="Cytochrome b5-like heme/steroid binding domain"/>
    <property type="match status" value="1"/>
</dbReference>
<dbReference type="Pfam" id="PF00173">
    <property type="entry name" value="Cyt-b5"/>
    <property type="match status" value="1"/>
</dbReference>
<dbReference type="PANTHER" id="PTHR19353">
    <property type="entry name" value="FATTY ACID DESATURASE 2"/>
    <property type="match status" value="1"/>
</dbReference>
<feature type="transmembrane region" description="Helical" evidence="8">
    <location>
        <begin position="116"/>
        <end position="137"/>
    </location>
</feature>
<keyword evidence="6" id="KW-0443">Lipid metabolism</keyword>
<keyword evidence="7 8" id="KW-0472">Membrane</keyword>
<evidence type="ECO:0000256" key="4">
    <source>
        <dbReference type="ARBA" id="ARBA00022989"/>
    </source>
</evidence>
<keyword evidence="4 8" id="KW-1133">Transmembrane helix</keyword>
<sequence>MGKGGKLDEDKTTYTWDEISRHDKKDDRWLVIQGDVYNITEWSKRHPGGSRVIGHYAGQDATDAFRAFHNDIDHVKKYLKPLKLGGVEQNQDRTIEEDFRNLRSTAEQMGLFKTSYVYFAVYLIHIIVIEVLSYLTLYYFGTGWVPLLTSILLYGIVQAQSGFLAHDFGHLSVFHNTALDHFFEYFLLAYMKGVSPLWWNHMHFQHHAKPNVMGKDPDVRLDTFMVVGDVMPVE</sequence>
<dbReference type="Proteomes" id="UP000596742">
    <property type="component" value="Unassembled WGS sequence"/>
</dbReference>
<feature type="domain" description="Cytochrome b5 heme-binding" evidence="9">
    <location>
        <begin position="11"/>
        <end position="88"/>
    </location>
</feature>
<dbReference type="InterPro" id="IPR012171">
    <property type="entry name" value="Fatty_acid_desaturase"/>
</dbReference>
<evidence type="ECO:0000313" key="10">
    <source>
        <dbReference type="EMBL" id="VDI24720.1"/>
    </source>
</evidence>
<dbReference type="InterPro" id="IPR005804">
    <property type="entry name" value="FA_desaturase_dom"/>
</dbReference>
<name>A0A8B6DVL1_MYTGA</name>
<evidence type="ECO:0000256" key="1">
    <source>
        <dbReference type="ARBA" id="ARBA00004141"/>
    </source>
</evidence>
<keyword evidence="5" id="KW-0560">Oxidoreductase</keyword>
<evidence type="ECO:0000313" key="11">
    <source>
        <dbReference type="Proteomes" id="UP000596742"/>
    </source>
</evidence>
<dbReference type="EMBL" id="UYJE01004064">
    <property type="protein sequence ID" value="VDI24720.1"/>
    <property type="molecule type" value="Genomic_DNA"/>
</dbReference>
<dbReference type="InterPro" id="IPR001199">
    <property type="entry name" value="Cyt_B5-like_heme/steroid-bd"/>
</dbReference>
<evidence type="ECO:0000256" key="2">
    <source>
        <dbReference type="ARBA" id="ARBA00009295"/>
    </source>
</evidence>
<feature type="non-terminal residue" evidence="10">
    <location>
        <position position="234"/>
    </location>
</feature>
<protein>
    <recommendedName>
        <fullName evidence="9">Cytochrome b5 heme-binding domain-containing protein</fullName>
    </recommendedName>
</protein>
<dbReference type="GO" id="GO:0006629">
    <property type="term" value="P:lipid metabolic process"/>
    <property type="evidence" value="ECO:0007669"/>
    <property type="project" value="UniProtKB-KW"/>
</dbReference>
<dbReference type="PANTHER" id="PTHR19353:SF88">
    <property type="entry name" value="DELTA(5) FATTY ACID DESATURASE FAT-4"/>
    <property type="match status" value="1"/>
</dbReference>
<keyword evidence="11" id="KW-1185">Reference proteome</keyword>
<dbReference type="PROSITE" id="PS50255">
    <property type="entry name" value="CYTOCHROME_B5_2"/>
    <property type="match status" value="1"/>
</dbReference>
<comment type="similarity">
    <text evidence="2">Belongs to the fatty acid desaturase type 1 family.</text>
</comment>
<keyword evidence="3 8" id="KW-0812">Transmembrane</keyword>
<gene>
    <name evidence="10" type="ORF">MGAL_10B052293</name>
</gene>
<proteinExistence type="inferred from homology"/>
<evidence type="ECO:0000256" key="3">
    <source>
        <dbReference type="ARBA" id="ARBA00022692"/>
    </source>
</evidence>
<dbReference type="Pfam" id="PF00487">
    <property type="entry name" value="FA_desaturase"/>
    <property type="match status" value="1"/>
</dbReference>
<comment type="caution">
    <text evidence="10">The sequence shown here is derived from an EMBL/GenBank/DDBJ whole genome shotgun (WGS) entry which is preliminary data.</text>
</comment>
<dbReference type="InterPro" id="IPR036400">
    <property type="entry name" value="Cyt_B5-like_heme/steroid_sf"/>
</dbReference>